<dbReference type="Pfam" id="PF20662">
    <property type="entry name" value="COG4_C"/>
    <property type="match status" value="1"/>
</dbReference>
<dbReference type="Gene3D" id="1.10.287.1060">
    <property type="entry name" value="ESAT-6-like"/>
    <property type="match status" value="1"/>
</dbReference>
<dbReference type="SMART" id="SM00762">
    <property type="entry name" value="Cog4"/>
    <property type="match status" value="1"/>
</dbReference>
<accession>A0A7N6A2F4</accession>
<evidence type="ECO:0000256" key="4">
    <source>
        <dbReference type="ARBA" id="ARBA00020975"/>
    </source>
</evidence>
<dbReference type="InterPro" id="IPR048682">
    <property type="entry name" value="COG4"/>
</dbReference>
<organism evidence="12 13">
    <name type="scientific">Anabas testudineus</name>
    <name type="common">Climbing perch</name>
    <name type="synonym">Anthias testudineus</name>
    <dbReference type="NCBI Taxonomy" id="64144"/>
    <lineage>
        <taxon>Eukaryota</taxon>
        <taxon>Metazoa</taxon>
        <taxon>Chordata</taxon>
        <taxon>Craniata</taxon>
        <taxon>Vertebrata</taxon>
        <taxon>Euteleostomi</taxon>
        <taxon>Actinopterygii</taxon>
        <taxon>Neopterygii</taxon>
        <taxon>Teleostei</taxon>
        <taxon>Neoteleostei</taxon>
        <taxon>Acanthomorphata</taxon>
        <taxon>Anabantaria</taxon>
        <taxon>Anabantiformes</taxon>
        <taxon>Anabantoidei</taxon>
        <taxon>Anabantidae</taxon>
        <taxon>Anabas</taxon>
    </lineage>
</organism>
<dbReference type="GO" id="GO:0005829">
    <property type="term" value="C:cytosol"/>
    <property type="evidence" value="ECO:0007669"/>
    <property type="project" value="UniProtKB-SubCell"/>
</dbReference>
<dbReference type="Proteomes" id="UP000265040">
    <property type="component" value="Chromosome 3"/>
</dbReference>
<dbReference type="Pfam" id="PF08318">
    <property type="entry name" value="COG4_m"/>
    <property type="match status" value="1"/>
</dbReference>
<dbReference type="GO" id="GO:0000139">
    <property type="term" value="C:Golgi membrane"/>
    <property type="evidence" value="ECO:0007669"/>
    <property type="project" value="UniProtKB-SubCell"/>
</dbReference>
<evidence type="ECO:0000313" key="13">
    <source>
        <dbReference type="Proteomes" id="UP000265040"/>
    </source>
</evidence>
<keyword evidence="5" id="KW-0813">Transport</keyword>
<evidence type="ECO:0000256" key="1">
    <source>
        <dbReference type="ARBA" id="ARBA00004255"/>
    </source>
</evidence>
<dbReference type="Pfam" id="PF20663">
    <property type="entry name" value="COG4_N"/>
    <property type="match status" value="1"/>
</dbReference>
<dbReference type="InParanoid" id="A0A7N6A2F4"/>
<dbReference type="GO" id="GO:0017119">
    <property type="term" value="C:Golgi transport complex"/>
    <property type="evidence" value="ECO:0007669"/>
    <property type="project" value="TreeGrafter"/>
</dbReference>
<keyword evidence="6" id="KW-0963">Cytoplasm</keyword>
<comment type="similarity">
    <text evidence="3">Belongs to the COG4 family.</text>
</comment>
<sequence length="772" mass="87334">ITTSQSFWCDSGSVSSVSMETISALTELEDLERVYQQLCTEEKEVETELDRLVGQEGAIHTKMLALQRMGPNLQLIGGDASQLSGMITFTCSLAENVSRKVRQLDLAKTRLYNVIQRTDDILDLKFCTDGVQTALRNEDYEQAAAHIHRYLSLDQSVIELSRQGEESMNAVDASLVMLQEAEQKLKVIVAEKLDEAVAAVNLAQVERFFKIFPLLGLHQQGLARFGQYLCSQLASKAEENLLLATGADLGEKRALLIFADTLTLLLEGIARVIETHQPIVETYYGPGHLYTLITHLQQECDKQAQKIVDKFIQQRGYHNKFQIVQSSMMKSMPGERIEPRELDPVLSEVTLMNARAELYLRFLRRRIMADFEVGDSDVFEHLEHQQNVEKLLKHCLLSRTMQELIGYYIPMEEYYMRESVNKAVAMDTYEKGQLTSSMVDDCFYIVKKCISRALSSSSIDCLCAMINHANSVLESDFREVLYNKLRQGFPATTLQDIQRGVSSAVSLMQSSLQQGKFNTLGIESTENAKAAFLVTLNNVEVCSENITTLKRNLESDCAKLFNQGGSSGDQAKIESCLSDLVNTSTKFKDLLQEGLTELNTTAIKPQVKPWISSFLSISHNIEEEEFNDYEANDPWVQQLIVNLEQLMAEFKTALSPVIYDTLTSLMTSLISIEMEKTVLKCSFSRLGGLQFDKELRSLVAYLTTVTTWTIRDKFARLTQMATILNLERVTEILDYWGPNSGPLTWRLTPAEVRQVLALRIDFRSEDIKRLRL</sequence>
<reference evidence="12" key="3">
    <citation type="submission" date="2025-09" db="UniProtKB">
        <authorList>
            <consortium name="Ensembl"/>
        </authorList>
    </citation>
    <scope>IDENTIFICATION</scope>
</reference>
<name>A0A7N6A2F4_ANATE</name>
<dbReference type="InterPro" id="IPR013167">
    <property type="entry name" value="COG4_M"/>
</dbReference>
<keyword evidence="9" id="KW-0472">Membrane</keyword>
<evidence type="ECO:0000256" key="9">
    <source>
        <dbReference type="ARBA" id="ARBA00023136"/>
    </source>
</evidence>
<evidence type="ECO:0000256" key="5">
    <source>
        <dbReference type="ARBA" id="ARBA00022448"/>
    </source>
</evidence>
<protein>
    <recommendedName>
        <fullName evidence="4">Conserved oligomeric Golgi complex subunit 4</fullName>
    </recommendedName>
    <alternativeName>
        <fullName evidence="10">Component of oligomeric Golgi complex 4</fullName>
    </alternativeName>
</protein>
<gene>
    <name evidence="12" type="primary">COG4</name>
</gene>
<keyword evidence="7" id="KW-0653">Protein transport</keyword>
<comment type="subcellular location">
    <subcellularLocation>
        <location evidence="2">Cytoplasm</location>
        <location evidence="2">Cytosol</location>
    </subcellularLocation>
    <subcellularLocation>
        <location evidence="1">Golgi apparatus membrane</location>
        <topology evidence="1">Peripheral membrane protein</topology>
        <orientation evidence="1">Cytoplasmic side</orientation>
    </subcellularLocation>
</comment>
<keyword evidence="13" id="KW-1185">Reference proteome</keyword>
<reference evidence="12" key="1">
    <citation type="submission" date="2021-04" db="EMBL/GenBank/DDBJ databases">
        <authorList>
            <consortium name="Wellcome Sanger Institute Data Sharing"/>
        </authorList>
    </citation>
    <scope>NUCLEOTIDE SEQUENCE [LARGE SCALE GENOMIC DNA]</scope>
</reference>
<evidence type="ECO:0000256" key="7">
    <source>
        <dbReference type="ARBA" id="ARBA00022927"/>
    </source>
</evidence>
<dbReference type="FunCoup" id="A0A7N6A2F4">
    <property type="interactions" value="1803"/>
</dbReference>
<dbReference type="GO" id="GO:0006890">
    <property type="term" value="P:retrograde vesicle-mediated transport, Golgi to endoplasmic reticulum"/>
    <property type="evidence" value="ECO:0007669"/>
    <property type="project" value="TreeGrafter"/>
</dbReference>
<feature type="domain" description="COG4 transport protein middle alpha-helical bundle" evidence="11">
    <location>
        <begin position="178"/>
        <end position="486"/>
    </location>
</feature>
<dbReference type="InterPro" id="IPR048680">
    <property type="entry name" value="COG4_N"/>
</dbReference>
<dbReference type="AlphaFoldDB" id="A0A7N6A2F4"/>
<dbReference type="GO" id="GO:0015031">
    <property type="term" value="P:protein transport"/>
    <property type="evidence" value="ECO:0007669"/>
    <property type="project" value="UniProtKB-KW"/>
</dbReference>
<evidence type="ECO:0000256" key="2">
    <source>
        <dbReference type="ARBA" id="ARBA00004514"/>
    </source>
</evidence>
<dbReference type="InterPro" id="IPR048684">
    <property type="entry name" value="COG4_C"/>
</dbReference>
<dbReference type="Gene3D" id="1.20.58.1970">
    <property type="match status" value="1"/>
</dbReference>
<proteinExistence type="inferred from homology"/>
<dbReference type="GO" id="GO:0007030">
    <property type="term" value="P:Golgi organization"/>
    <property type="evidence" value="ECO:0007669"/>
    <property type="project" value="TreeGrafter"/>
</dbReference>
<dbReference type="PANTHER" id="PTHR24016">
    <property type="entry name" value="CONSERVED OLIGOMERIC GOLGI COMPLEX SUBUNIT 4"/>
    <property type="match status" value="1"/>
</dbReference>
<dbReference type="PANTHER" id="PTHR24016:SF0">
    <property type="entry name" value="CONSERVED OLIGOMERIC GOLGI COMPLEX SUBUNIT 4"/>
    <property type="match status" value="1"/>
</dbReference>
<dbReference type="FunFam" id="1.20.58.1970:FF:000001">
    <property type="entry name" value="Conserved oligomeric Golgi complex subunit 4"/>
    <property type="match status" value="1"/>
</dbReference>
<evidence type="ECO:0000256" key="10">
    <source>
        <dbReference type="ARBA" id="ARBA00031340"/>
    </source>
</evidence>
<evidence type="ECO:0000313" key="12">
    <source>
        <dbReference type="Ensembl" id="ENSATEP00000039970.1"/>
    </source>
</evidence>
<keyword evidence="8" id="KW-0333">Golgi apparatus</keyword>
<evidence type="ECO:0000256" key="3">
    <source>
        <dbReference type="ARBA" id="ARBA00009215"/>
    </source>
</evidence>
<dbReference type="Ensembl" id="ENSATET00000048246.2">
    <property type="protein sequence ID" value="ENSATEP00000039970.1"/>
    <property type="gene ID" value="ENSATEG00000002154.3"/>
</dbReference>
<evidence type="ECO:0000256" key="8">
    <source>
        <dbReference type="ARBA" id="ARBA00023034"/>
    </source>
</evidence>
<evidence type="ECO:0000256" key="6">
    <source>
        <dbReference type="ARBA" id="ARBA00022490"/>
    </source>
</evidence>
<dbReference type="GeneTree" id="ENSGT00940000154065"/>
<dbReference type="FunFam" id="1.10.287.1060:FF:000002">
    <property type="entry name" value="Conserved oligomeric Golgi complex subunit 4"/>
    <property type="match status" value="1"/>
</dbReference>
<reference evidence="12" key="2">
    <citation type="submission" date="2025-08" db="UniProtKB">
        <authorList>
            <consortium name="Ensembl"/>
        </authorList>
    </citation>
    <scope>IDENTIFICATION</scope>
</reference>
<evidence type="ECO:0000259" key="11">
    <source>
        <dbReference type="SMART" id="SM00762"/>
    </source>
</evidence>